<dbReference type="EC" id="3.4.19.12" evidence="1"/>
<organism evidence="1 2">
    <name type="scientific">Rosa chinensis</name>
    <name type="common">China rose</name>
    <dbReference type="NCBI Taxonomy" id="74649"/>
    <lineage>
        <taxon>Eukaryota</taxon>
        <taxon>Viridiplantae</taxon>
        <taxon>Streptophyta</taxon>
        <taxon>Embryophyta</taxon>
        <taxon>Tracheophyta</taxon>
        <taxon>Spermatophyta</taxon>
        <taxon>Magnoliopsida</taxon>
        <taxon>eudicotyledons</taxon>
        <taxon>Gunneridae</taxon>
        <taxon>Pentapetalae</taxon>
        <taxon>rosids</taxon>
        <taxon>fabids</taxon>
        <taxon>Rosales</taxon>
        <taxon>Rosaceae</taxon>
        <taxon>Rosoideae</taxon>
        <taxon>Rosoideae incertae sedis</taxon>
        <taxon>Rosa</taxon>
    </lineage>
</organism>
<dbReference type="AlphaFoldDB" id="A0A2P6Q967"/>
<evidence type="ECO:0000313" key="1">
    <source>
        <dbReference type="EMBL" id="PRQ30707.1"/>
    </source>
</evidence>
<accession>A0A2P6Q967</accession>
<protein>
    <submittedName>
        <fullName evidence="1">Putative ubiquitinyl hydrolase 1</fullName>
        <ecNumber evidence="1">3.4.19.12</ecNumber>
    </submittedName>
</protein>
<dbReference type="EMBL" id="PDCK01000043">
    <property type="protein sequence ID" value="PRQ30707.1"/>
    <property type="molecule type" value="Genomic_DNA"/>
</dbReference>
<dbReference type="Proteomes" id="UP000238479">
    <property type="component" value="Chromosome 5"/>
</dbReference>
<comment type="caution">
    <text evidence="1">The sequence shown here is derived from an EMBL/GenBank/DDBJ whole genome shotgun (WGS) entry which is preliminary data.</text>
</comment>
<gene>
    <name evidence="1" type="ORF">RchiOBHm_Chr5g0027521</name>
</gene>
<keyword evidence="2" id="KW-1185">Reference proteome</keyword>
<dbReference type="GO" id="GO:0004843">
    <property type="term" value="F:cysteine-type deubiquitinase activity"/>
    <property type="evidence" value="ECO:0007669"/>
    <property type="project" value="UniProtKB-EC"/>
</dbReference>
<name>A0A2P6Q967_ROSCH</name>
<evidence type="ECO:0000313" key="2">
    <source>
        <dbReference type="Proteomes" id="UP000238479"/>
    </source>
</evidence>
<proteinExistence type="predicted"/>
<sequence>MVVWVNSVKSELSEGTGSVKTELPDHSELDGSGLHGHAVVLGPKRKSWGSCILFERDAQSLEKVEELKEGLKKEALSVLRSCGWADEVFSFMRSRKRLCVDQVGLTQNGDEAKFTVNSTYAMQETVDQGFQINFISKIPESLKGGFIKRIKSISQE</sequence>
<dbReference type="Gramene" id="PRQ30707">
    <property type="protein sequence ID" value="PRQ30707"/>
    <property type="gene ID" value="RchiOBHm_Chr5g0027521"/>
</dbReference>
<reference evidence="1 2" key="1">
    <citation type="journal article" date="2018" name="Nat. Genet.">
        <title>The Rosa genome provides new insights in the design of modern roses.</title>
        <authorList>
            <person name="Bendahmane M."/>
        </authorList>
    </citation>
    <scope>NUCLEOTIDE SEQUENCE [LARGE SCALE GENOMIC DNA]</scope>
    <source>
        <strain evidence="2">cv. Old Blush</strain>
    </source>
</reference>
<dbReference type="STRING" id="74649.A0A2P6Q967"/>
<keyword evidence="1" id="KW-0378">Hydrolase</keyword>